<dbReference type="InterPro" id="IPR032033">
    <property type="entry name" value="Cytochrome_P460"/>
</dbReference>
<dbReference type="AlphaFoldDB" id="A0AA37WW74"/>
<evidence type="ECO:0000256" key="1">
    <source>
        <dbReference type="SAM" id="SignalP"/>
    </source>
</evidence>
<feature type="domain" description="Cytochrome P460" evidence="2">
    <location>
        <begin position="58"/>
        <end position="170"/>
    </location>
</feature>
<dbReference type="Proteomes" id="UP001157439">
    <property type="component" value="Unassembled WGS sequence"/>
</dbReference>
<sequence length="183" mass="21024">MKLLAALLLLSMPCYAMDISDPKQSYAQLVDDKGNISFPTHFQTDLVHLGTTAVFADGKQLQNLNGIYTQKLSIEHFNKTGEWLDGTVFFKDIKFVEKQPMTTGLVYHQQGNDVFFVMIKDNKGRFAGNPHWGEGWGWAMFDAEPGDNISDNRQFCQACHEPRKDWQWLHLEQYPKLINVPKQ</sequence>
<dbReference type="InterPro" id="IPR038142">
    <property type="entry name" value="Cytochrome_P460_sp"/>
</dbReference>
<dbReference type="Pfam" id="PF16694">
    <property type="entry name" value="Cytochrome_P460"/>
    <property type="match status" value="1"/>
</dbReference>
<accession>A0AA37WW74</accession>
<evidence type="ECO:0000259" key="2">
    <source>
        <dbReference type="Pfam" id="PF16694"/>
    </source>
</evidence>
<evidence type="ECO:0000313" key="4">
    <source>
        <dbReference type="Proteomes" id="UP001157439"/>
    </source>
</evidence>
<protein>
    <recommendedName>
        <fullName evidence="2">Cytochrome P460 domain-containing protein</fullName>
    </recommendedName>
</protein>
<gene>
    <name evidence="3" type="ORF">GCM10007894_10340</name>
</gene>
<keyword evidence="1" id="KW-0732">Signal</keyword>
<evidence type="ECO:0000313" key="3">
    <source>
        <dbReference type="EMBL" id="GLS83057.1"/>
    </source>
</evidence>
<dbReference type="CDD" id="cd20750">
    <property type="entry name" value="cyt_c_I"/>
    <property type="match status" value="1"/>
</dbReference>
<name>A0AA37WW74_9GAMM</name>
<dbReference type="RefSeq" id="WP_158220676.1">
    <property type="nucleotide sequence ID" value="NZ_BSPO01000002.1"/>
</dbReference>
<reference evidence="3 4" key="1">
    <citation type="journal article" date="2014" name="Int. J. Syst. Evol. Microbiol.">
        <title>Complete genome sequence of Corynebacterium casei LMG S-19264T (=DSM 44701T), isolated from a smear-ripened cheese.</title>
        <authorList>
            <consortium name="US DOE Joint Genome Institute (JGI-PGF)"/>
            <person name="Walter F."/>
            <person name="Albersmeier A."/>
            <person name="Kalinowski J."/>
            <person name="Ruckert C."/>
        </authorList>
    </citation>
    <scope>NUCLEOTIDE SEQUENCE [LARGE SCALE GENOMIC DNA]</scope>
    <source>
        <strain evidence="3 4">NBRC 112785</strain>
    </source>
</reference>
<dbReference type="EMBL" id="BSPO01000002">
    <property type="protein sequence ID" value="GLS83057.1"/>
    <property type="molecule type" value="Genomic_DNA"/>
</dbReference>
<organism evidence="3 4">
    <name type="scientific">Paraferrimonas haliotis</name>
    <dbReference type="NCBI Taxonomy" id="2013866"/>
    <lineage>
        <taxon>Bacteria</taxon>
        <taxon>Pseudomonadati</taxon>
        <taxon>Pseudomonadota</taxon>
        <taxon>Gammaproteobacteria</taxon>
        <taxon>Alteromonadales</taxon>
        <taxon>Ferrimonadaceae</taxon>
        <taxon>Paraferrimonas</taxon>
    </lineage>
</organism>
<feature type="signal peptide" evidence="1">
    <location>
        <begin position="1"/>
        <end position="16"/>
    </location>
</feature>
<keyword evidence="4" id="KW-1185">Reference proteome</keyword>
<comment type="caution">
    <text evidence="3">The sequence shown here is derived from an EMBL/GenBank/DDBJ whole genome shotgun (WGS) entry which is preliminary data.</text>
</comment>
<feature type="chain" id="PRO_5041226593" description="Cytochrome P460 domain-containing protein" evidence="1">
    <location>
        <begin position="17"/>
        <end position="183"/>
    </location>
</feature>
<dbReference type="Gene3D" id="3.50.70.20">
    <property type="entry name" value="Cytochrome P460"/>
    <property type="match status" value="1"/>
</dbReference>
<proteinExistence type="predicted"/>